<dbReference type="Pfam" id="PF05105">
    <property type="entry name" value="Phage_holin_4_1"/>
    <property type="match status" value="1"/>
</dbReference>
<dbReference type="AlphaFoldDB" id="A0A660E5X9"/>
<comment type="subcellular location">
    <subcellularLocation>
        <location evidence="1">Membrane</location>
        <topology evidence="1">Multi-pass membrane protein</topology>
    </subcellularLocation>
</comment>
<gene>
    <name evidence="7" type="ORF">MUDAN_MDHGFNIF_00641</name>
</gene>
<evidence type="ECO:0000313" key="7">
    <source>
        <dbReference type="EMBL" id="VDG28455.1"/>
    </source>
</evidence>
<dbReference type="InterPro" id="IPR006480">
    <property type="entry name" value="Phage_holin_4_1"/>
</dbReference>
<dbReference type="RefSeq" id="WP_130846613.1">
    <property type="nucleotide sequence ID" value="NZ_UYIE01000001.1"/>
</dbReference>
<evidence type="ECO:0000256" key="5">
    <source>
        <dbReference type="ARBA" id="ARBA00023600"/>
    </source>
</evidence>
<evidence type="ECO:0000256" key="3">
    <source>
        <dbReference type="ARBA" id="ARBA00022989"/>
    </source>
</evidence>
<evidence type="ECO:0000256" key="6">
    <source>
        <dbReference type="SAM" id="Phobius"/>
    </source>
</evidence>
<keyword evidence="8" id="KW-1185">Reference proteome</keyword>
<proteinExistence type="inferred from homology"/>
<evidence type="ECO:0000256" key="4">
    <source>
        <dbReference type="ARBA" id="ARBA00023136"/>
    </source>
</evidence>
<keyword evidence="2 6" id="KW-0812">Transmembrane</keyword>
<keyword evidence="4 6" id="KW-0472">Membrane</keyword>
<dbReference type="EMBL" id="UYIG01000112">
    <property type="protein sequence ID" value="VDG28455.1"/>
    <property type="molecule type" value="Genomic_DNA"/>
</dbReference>
<evidence type="ECO:0000256" key="1">
    <source>
        <dbReference type="ARBA" id="ARBA00004141"/>
    </source>
</evidence>
<sequence length="134" mass="15284">MLLDDHELLFNVFSMKDNLYVHLFIIAVIFDILTGNLRGILSNNYQKLDSSIGLKGLLKHIIVILILLTIYPYLTLLGFKPYANTIMGFYILNYSISVVENLGQLGIKLPHSIIKSLAKLSDQQEENNNDHQQH</sequence>
<evidence type="ECO:0000313" key="8">
    <source>
        <dbReference type="Proteomes" id="UP000289996"/>
    </source>
</evidence>
<accession>A0A660E5X9</accession>
<dbReference type="OrthoDB" id="88184at2"/>
<dbReference type="GO" id="GO:0016020">
    <property type="term" value="C:membrane"/>
    <property type="evidence" value="ECO:0007669"/>
    <property type="project" value="UniProtKB-SubCell"/>
</dbReference>
<keyword evidence="3 6" id="KW-1133">Transmembrane helix</keyword>
<name>A0A660E5X9_9LACO</name>
<protein>
    <submittedName>
        <fullName evidence="7">Phage holin protein [Lactobacillus acidipiscis]</fullName>
    </submittedName>
</protein>
<organism evidence="7 8">
    <name type="scientific">Lactiplantibacillus mudanjiangensis</name>
    <dbReference type="NCBI Taxonomy" id="1296538"/>
    <lineage>
        <taxon>Bacteria</taxon>
        <taxon>Bacillati</taxon>
        <taxon>Bacillota</taxon>
        <taxon>Bacilli</taxon>
        <taxon>Lactobacillales</taxon>
        <taxon>Lactobacillaceae</taxon>
        <taxon>Lactiplantibacillus</taxon>
    </lineage>
</organism>
<feature type="transmembrane region" description="Helical" evidence="6">
    <location>
        <begin position="57"/>
        <end position="74"/>
    </location>
</feature>
<dbReference type="Proteomes" id="UP000289996">
    <property type="component" value="Unassembled WGS sequence"/>
</dbReference>
<comment type="similarity">
    <text evidence="5">Belongs to the bacteriophage holin family. Cp-1 holin subfamily.</text>
</comment>
<evidence type="ECO:0000256" key="2">
    <source>
        <dbReference type="ARBA" id="ARBA00022692"/>
    </source>
</evidence>
<reference evidence="7 8" key="1">
    <citation type="submission" date="2018-11" db="EMBL/GenBank/DDBJ databases">
        <authorList>
            <person name="Wuyts S."/>
        </authorList>
    </citation>
    <scope>NUCLEOTIDE SEQUENCE [LARGE SCALE GENOMIC DNA]</scope>
    <source>
        <strain evidence="7">Lactobacillus mudanjiangensis AMBF249</strain>
    </source>
</reference>
<dbReference type="NCBIfam" id="TIGR01593">
    <property type="entry name" value="holin_tox_secr"/>
    <property type="match status" value="1"/>
</dbReference>
<feature type="transmembrane region" description="Helical" evidence="6">
    <location>
        <begin position="20"/>
        <end position="37"/>
    </location>
</feature>